<dbReference type="EMBL" id="BSXW01000001">
    <property type="protein sequence ID" value="GMF09098.1"/>
    <property type="molecule type" value="Genomic_DNA"/>
</dbReference>
<organism evidence="3 4">
    <name type="scientific">Phytophthora lilii</name>
    <dbReference type="NCBI Taxonomy" id="2077276"/>
    <lineage>
        <taxon>Eukaryota</taxon>
        <taxon>Sar</taxon>
        <taxon>Stramenopiles</taxon>
        <taxon>Oomycota</taxon>
        <taxon>Peronosporomycetes</taxon>
        <taxon>Peronosporales</taxon>
        <taxon>Peronosporaceae</taxon>
        <taxon>Phytophthora</taxon>
    </lineage>
</organism>
<feature type="compositionally biased region" description="Basic residues" evidence="2">
    <location>
        <begin position="92"/>
        <end position="102"/>
    </location>
</feature>
<evidence type="ECO:0000313" key="3">
    <source>
        <dbReference type="EMBL" id="GMF09098.1"/>
    </source>
</evidence>
<dbReference type="AlphaFoldDB" id="A0A9W6TBA8"/>
<keyword evidence="1" id="KW-0175">Coiled coil</keyword>
<feature type="compositionally biased region" description="Polar residues" evidence="2">
    <location>
        <begin position="73"/>
        <end position="83"/>
    </location>
</feature>
<comment type="caution">
    <text evidence="3">The sequence shown here is derived from an EMBL/GenBank/DDBJ whole genome shotgun (WGS) entry which is preliminary data.</text>
</comment>
<name>A0A9W6TBA8_9STRA</name>
<feature type="compositionally biased region" description="Basic and acidic residues" evidence="2">
    <location>
        <begin position="8"/>
        <end position="34"/>
    </location>
</feature>
<protein>
    <submittedName>
        <fullName evidence="3">Unnamed protein product</fullName>
    </submittedName>
</protein>
<gene>
    <name evidence="3" type="ORF">Plil01_000003300</name>
</gene>
<dbReference type="Proteomes" id="UP001165083">
    <property type="component" value="Unassembled WGS sequence"/>
</dbReference>
<proteinExistence type="predicted"/>
<feature type="coiled-coil region" evidence="1">
    <location>
        <begin position="152"/>
        <end position="186"/>
    </location>
</feature>
<keyword evidence="4" id="KW-1185">Reference proteome</keyword>
<reference evidence="3" key="1">
    <citation type="submission" date="2023-04" db="EMBL/GenBank/DDBJ databases">
        <title>Phytophthora lilii NBRC 32176.</title>
        <authorList>
            <person name="Ichikawa N."/>
            <person name="Sato H."/>
            <person name="Tonouchi N."/>
        </authorList>
    </citation>
    <scope>NUCLEOTIDE SEQUENCE</scope>
    <source>
        <strain evidence="3">NBRC 32176</strain>
    </source>
</reference>
<feature type="region of interest" description="Disordered" evidence="2">
    <location>
        <begin position="1"/>
        <end position="124"/>
    </location>
</feature>
<sequence length="270" mass="29363">MADAAQSDGRKALEDSPDRTSSEDELQRAEDPLRVADAGLPPKVPVKAAAKAASKAAETTETKTLQKTHGEPTVTQRTKTPTPLKSPAAAKGKSKTAGKKVAAKTERVDRRRKRKAKDASEAAGISQASAEMLFQCSCQLLRAQTLDYDVRARKMEERNAAQQKEIEDWEKRVRSLQRELRDYADELPTDQPEERAGLALLEATPAADAVAASADTSAVPTIDSSLPPAVVATEAKVQEELRKRTHRMDEFCRSAPGFITPLDEPAPRPL</sequence>
<accession>A0A9W6TBA8</accession>
<dbReference type="OrthoDB" id="118220at2759"/>
<evidence type="ECO:0000256" key="2">
    <source>
        <dbReference type="SAM" id="MobiDB-lite"/>
    </source>
</evidence>
<evidence type="ECO:0000313" key="4">
    <source>
        <dbReference type="Proteomes" id="UP001165083"/>
    </source>
</evidence>
<feature type="compositionally biased region" description="Low complexity" evidence="2">
    <location>
        <begin position="47"/>
        <end position="63"/>
    </location>
</feature>
<evidence type="ECO:0000256" key="1">
    <source>
        <dbReference type="SAM" id="Coils"/>
    </source>
</evidence>